<evidence type="ECO:0000313" key="7">
    <source>
        <dbReference type="Proteomes" id="UP000663852"/>
    </source>
</evidence>
<dbReference type="GO" id="GO:0005886">
    <property type="term" value="C:plasma membrane"/>
    <property type="evidence" value="ECO:0007669"/>
    <property type="project" value="TreeGrafter"/>
</dbReference>
<dbReference type="PANTHER" id="PTHR23319">
    <property type="entry name" value="GRAM DOMAIN CONTAINING 1B, ISOFORM E"/>
    <property type="match status" value="1"/>
</dbReference>
<comment type="caution">
    <text evidence="6">The sequence shown here is derived from an EMBL/GenBank/DDBJ whole genome shotgun (WGS) entry which is preliminary data.</text>
</comment>
<name>A0A813XQE6_ADIRI</name>
<dbReference type="Proteomes" id="UP000663852">
    <property type="component" value="Unassembled WGS sequence"/>
</dbReference>
<keyword evidence="4" id="KW-0812">Transmembrane</keyword>
<accession>A0A813XQE6</accession>
<feature type="domain" description="VASt" evidence="5">
    <location>
        <begin position="82"/>
        <end position="240"/>
    </location>
</feature>
<dbReference type="GO" id="GO:0032366">
    <property type="term" value="P:intracellular sterol transport"/>
    <property type="evidence" value="ECO:0007669"/>
    <property type="project" value="TreeGrafter"/>
</dbReference>
<feature type="transmembrane region" description="Helical" evidence="4">
    <location>
        <begin position="305"/>
        <end position="323"/>
    </location>
</feature>
<dbReference type="GO" id="GO:0005789">
    <property type="term" value="C:endoplasmic reticulum membrane"/>
    <property type="evidence" value="ECO:0007669"/>
    <property type="project" value="TreeGrafter"/>
</dbReference>
<dbReference type="OrthoDB" id="2162691at2759"/>
<evidence type="ECO:0000256" key="3">
    <source>
        <dbReference type="SAM" id="MobiDB-lite"/>
    </source>
</evidence>
<reference evidence="6" key="1">
    <citation type="submission" date="2021-02" db="EMBL/GenBank/DDBJ databases">
        <authorList>
            <person name="Nowell W R."/>
        </authorList>
    </citation>
    <scope>NUCLEOTIDE SEQUENCE</scope>
</reference>
<dbReference type="InterPro" id="IPR031968">
    <property type="entry name" value="VASt"/>
</dbReference>
<dbReference type="PROSITE" id="PS51778">
    <property type="entry name" value="VAST"/>
    <property type="match status" value="1"/>
</dbReference>
<evidence type="ECO:0000256" key="2">
    <source>
        <dbReference type="ARBA" id="ARBA00023136"/>
    </source>
</evidence>
<keyword evidence="2 4" id="KW-0472">Membrane</keyword>
<dbReference type="EMBL" id="CAJNOJ010000027">
    <property type="protein sequence ID" value="CAF0876659.1"/>
    <property type="molecule type" value="Genomic_DNA"/>
</dbReference>
<evidence type="ECO:0000256" key="4">
    <source>
        <dbReference type="SAM" id="Phobius"/>
    </source>
</evidence>
<dbReference type="Pfam" id="PF16016">
    <property type="entry name" value="VASt"/>
    <property type="match status" value="1"/>
</dbReference>
<dbReference type="GO" id="GO:0140268">
    <property type="term" value="C:endoplasmic reticulum-plasma membrane contact site"/>
    <property type="evidence" value="ECO:0007669"/>
    <property type="project" value="TreeGrafter"/>
</dbReference>
<feature type="region of interest" description="Disordered" evidence="3">
    <location>
        <begin position="1"/>
        <end position="20"/>
    </location>
</feature>
<evidence type="ECO:0000313" key="6">
    <source>
        <dbReference type="EMBL" id="CAF0876659.1"/>
    </source>
</evidence>
<dbReference type="PANTHER" id="PTHR23319:SF4">
    <property type="entry name" value="GRAM DOMAIN CONTAINING 1B, ISOFORM E"/>
    <property type="match status" value="1"/>
</dbReference>
<organism evidence="6 7">
    <name type="scientific">Adineta ricciae</name>
    <name type="common">Rotifer</name>
    <dbReference type="NCBI Taxonomy" id="249248"/>
    <lineage>
        <taxon>Eukaryota</taxon>
        <taxon>Metazoa</taxon>
        <taxon>Spiralia</taxon>
        <taxon>Gnathifera</taxon>
        <taxon>Rotifera</taxon>
        <taxon>Eurotatoria</taxon>
        <taxon>Bdelloidea</taxon>
        <taxon>Adinetida</taxon>
        <taxon>Adinetidae</taxon>
        <taxon>Adineta</taxon>
    </lineage>
</organism>
<protein>
    <recommendedName>
        <fullName evidence="5">VASt domain-containing protein</fullName>
    </recommendedName>
</protein>
<evidence type="ECO:0000259" key="5">
    <source>
        <dbReference type="PROSITE" id="PS51778"/>
    </source>
</evidence>
<gene>
    <name evidence="6" type="ORF">EDS130_LOCUS8575</name>
</gene>
<proteinExistence type="predicted"/>
<dbReference type="GO" id="GO:0120015">
    <property type="term" value="F:sterol transfer activity"/>
    <property type="evidence" value="ECO:0007669"/>
    <property type="project" value="TreeGrafter"/>
</dbReference>
<comment type="subcellular location">
    <subcellularLocation>
        <location evidence="1">Membrane</location>
    </subcellularLocation>
</comment>
<evidence type="ECO:0000256" key="1">
    <source>
        <dbReference type="ARBA" id="ARBA00004370"/>
    </source>
</evidence>
<feature type="compositionally biased region" description="Basic residues" evidence="3">
    <location>
        <begin position="1"/>
        <end position="11"/>
    </location>
</feature>
<dbReference type="AlphaFoldDB" id="A0A813XQE6"/>
<sequence>MAFSLKRRSRSKSQALLVDNEQSKSLGEVLHRSTKTKKKDKNSLRPKETLAPPNDAFQSNGPLIAADQPFLYRNRCPCETHHEKELIERNYEITVDKLFDLIFGSNEFVRTYRQAQRFYDDTATEWTKNPATNYRERMLNYKVPYESTFIGKGTICTRERQILFHEVSGSHYMVETEVSNEGVKFSDTFSLTIRFCLVQTSISTTKLCVTAHIVYNKPVMGFIKQIIERNAYSASLEGLKDLNNRLDLISNFKIEQRRLSRNETIVPVSTTENVRRMSLPSPSDDLPVPLILNDVPAGSTTSDKLICVALFLLGFLILMHVYLCIKLKHMAVIVDNLVHISNL</sequence>
<keyword evidence="4" id="KW-1133">Transmembrane helix</keyword>
<dbReference type="InterPro" id="IPR051482">
    <property type="entry name" value="Cholesterol_transport"/>
</dbReference>
<dbReference type="GO" id="GO:0032934">
    <property type="term" value="F:sterol binding"/>
    <property type="evidence" value="ECO:0007669"/>
    <property type="project" value="TreeGrafter"/>
</dbReference>
<feature type="region of interest" description="Disordered" evidence="3">
    <location>
        <begin position="27"/>
        <end position="61"/>
    </location>
</feature>